<evidence type="ECO:0000313" key="1">
    <source>
        <dbReference type="EMBL" id="GDY43327.1"/>
    </source>
</evidence>
<evidence type="ECO:0000313" key="2">
    <source>
        <dbReference type="Proteomes" id="UP000299290"/>
    </source>
</evidence>
<reference evidence="1 2" key="1">
    <citation type="journal article" date="2020" name="Int. J. Syst. Evol. Microbiol.">
        <title>Reclassification of Streptomyces castelarensis and Streptomyces sporoclivatus as later heterotypic synonyms of Streptomyces antimycoticus.</title>
        <authorList>
            <person name="Komaki H."/>
            <person name="Tamura T."/>
        </authorList>
    </citation>
    <scope>NUCLEOTIDE SEQUENCE [LARGE SCALE GENOMIC DNA]</scope>
    <source>
        <strain evidence="1 2">NBRC 12839</strain>
    </source>
</reference>
<sequence>MHGREECEAVVTDNGEIGGRPGGVDGRLRAVVGLAQGMAAAHTPQESVGAAAEAARRALDGGFAAISVWERARGGCGCWSTWAS</sequence>
<dbReference type="EMBL" id="BJHV01000001">
    <property type="protein sequence ID" value="GDY43327.1"/>
    <property type="molecule type" value="Genomic_DNA"/>
</dbReference>
<dbReference type="AlphaFoldDB" id="A0A4D4KAH2"/>
<comment type="caution">
    <text evidence="1">The sequence shown here is derived from an EMBL/GenBank/DDBJ whole genome shotgun (WGS) entry which is preliminary data.</text>
</comment>
<dbReference type="Proteomes" id="UP000299290">
    <property type="component" value="Unassembled WGS sequence"/>
</dbReference>
<accession>A0A4D4KAH2</accession>
<protein>
    <submittedName>
        <fullName evidence="1">Uncharacterized protein</fullName>
    </submittedName>
</protein>
<keyword evidence="2" id="KW-1185">Reference proteome</keyword>
<organism evidence="1 2">
    <name type="scientific">Streptomyces antimycoticus</name>
    <dbReference type="NCBI Taxonomy" id="68175"/>
    <lineage>
        <taxon>Bacteria</taxon>
        <taxon>Bacillati</taxon>
        <taxon>Actinomycetota</taxon>
        <taxon>Actinomycetes</taxon>
        <taxon>Kitasatosporales</taxon>
        <taxon>Streptomycetaceae</taxon>
        <taxon>Streptomyces</taxon>
        <taxon>Streptomyces violaceusniger group</taxon>
    </lineage>
</organism>
<proteinExistence type="predicted"/>
<gene>
    <name evidence="1" type="ORF">SANT12839_042090</name>
</gene>
<name>A0A4D4KAH2_9ACTN</name>